<dbReference type="Proteomes" id="UP000654993">
    <property type="component" value="Unassembled WGS sequence"/>
</dbReference>
<keyword evidence="2" id="KW-1185">Reference proteome</keyword>
<evidence type="ECO:0000313" key="2">
    <source>
        <dbReference type="Proteomes" id="UP000654993"/>
    </source>
</evidence>
<proteinExistence type="predicted"/>
<gene>
    <name evidence="1" type="ORF">PRECH8_23640</name>
</gene>
<reference evidence="1" key="2">
    <citation type="journal article" date="2021" name="Data Brief">
        <title>Draft genome sequence data of the facultative, thermophilic, xylanolytic bacterium Paenibacillus sp. strain DA-C8.</title>
        <authorList>
            <person name="Chhe C."/>
            <person name="Uke A."/>
            <person name="Baramee S."/>
            <person name="Ungkulpasvich U."/>
            <person name="Tachaapaikoon C."/>
            <person name="Pason P."/>
            <person name="Waeonukul R."/>
            <person name="Ratanakhanokchai K."/>
            <person name="Kosugi A."/>
        </authorList>
    </citation>
    <scope>NUCLEOTIDE SEQUENCE</scope>
    <source>
        <strain evidence="1">DA-C8</strain>
    </source>
</reference>
<organism evidence="1 2">
    <name type="scientific">Insulibacter thermoxylanivorax</name>
    <dbReference type="NCBI Taxonomy" id="2749268"/>
    <lineage>
        <taxon>Bacteria</taxon>
        <taxon>Bacillati</taxon>
        <taxon>Bacillota</taxon>
        <taxon>Bacilli</taxon>
        <taxon>Bacillales</taxon>
        <taxon>Paenibacillaceae</taxon>
        <taxon>Insulibacter</taxon>
    </lineage>
</organism>
<protein>
    <submittedName>
        <fullName evidence="1">Uncharacterized protein</fullName>
    </submittedName>
</protein>
<dbReference type="AlphaFoldDB" id="A0A916VGK2"/>
<name>A0A916VGK2_9BACL</name>
<comment type="caution">
    <text evidence="1">The sequence shown here is derived from an EMBL/GenBank/DDBJ whole genome shotgun (WGS) entry which is preliminary data.</text>
</comment>
<reference evidence="1" key="1">
    <citation type="submission" date="2020-08" db="EMBL/GenBank/DDBJ databases">
        <authorList>
            <person name="Uke A."/>
            <person name="Chhe C."/>
            <person name="Baramee S."/>
            <person name="Kosugi A."/>
        </authorList>
    </citation>
    <scope>NUCLEOTIDE SEQUENCE</scope>
    <source>
        <strain evidence="1">DA-C8</strain>
    </source>
</reference>
<dbReference type="EMBL" id="BMAQ01000033">
    <property type="protein sequence ID" value="GFR39068.1"/>
    <property type="molecule type" value="Genomic_DNA"/>
</dbReference>
<evidence type="ECO:0000313" key="1">
    <source>
        <dbReference type="EMBL" id="GFR39068.1"/>
    </source>
</evidence>
<accession>A0A916VGK2</accession>
<sequence length="76" mass="8534">MIGFMFADRNFDIFAIFLTHVDGKSTGWSDDTGYVLAAPARNYEEGKAVTRRFAKGIWQNWDPSPKDGSDESLDLS</sequence>